<dbReference type="AlphaFoldDB" id="A0A1I5JN64"/>
<dbReference type="InterPro" id="IPR052356">
    <property type="entry name" value="Thiol_S-MT"/>
</dbReference>
<dbReference type="RefSeq" id="WP_075022320.1">
    <property type="nucleotide sequence ID" value="NZ_FOVH01000009.1"/>
</dbReference>
<feature type="domain" description="Methyltransferase type 11" evidence="2">
    <location>
        <begin position="50"/>
        <end position="144"/>
    </location>
</feature>
<dbReference type="InterPro" id="IPR013216">
    <property type="entry name" value="Methyltransf_11"/>
</dbReference>
<proteinExistence type="predicted"/>
<reference evidence="3 4" key="1">
    <citation type="submission" date="2016-10" db="EMBL/GenBank/DDBJ databases">
        <authorList>
            <person name="de Groot N.N."/>
        </authorList>
    </citation>
    <scope>NUCLEOTIDE SEQUENCE [LARGE SCALE GENOMIC DNA]</scope>
    <source>
        <strain evidence="3 4">DSM 43067</strain>
    </source>
</reference>
<dbReference type="GO" id="GO:0032259">
    <property type="term" value="P:methylation"/>
    <property type="evidence" value="ECO:0007669"/>
    <property type="project" value="UniProtKB-KW"/>
</dbReference>
<evidence type="ECO:0000259" key="2">
    <source>
        <dbReference type="Pfam" id="PF08241"/>
    </source>
</evidence>
<dbReference type="PANTHER" id="PTHR45036:SF1">
    <property type="entry name" value="METHYLTRANSFERASE LIKE 7A"/>
    <property type="match status" value="1"/>
</dbReference>
<gene>
    <name evidence="3" type="ORF">SAMN04489713_10969</name>
</gene>
<dbReference type="GO" id="GO:0008757">
    <property type="term" value="F:S-adenosylmethionine-dependent methyltransferase activity"/>
    <property type="evidence" value="ECO:0007669"/>
    <property type="project" value="InterPro"/>
</dbReference>
<keyword evidence="3" id="KW-0489">Methyltransferase</keyword>
<dbReference type="eggNOG" id="COG2226">
    <property type="taxonomic scope" value="Bacteria"/>
</dbReference>
<evidence type="ECO:0000313" key="4">
    <source>
        <dbReference type="Proteomes" id="UP000183413"/>
    </source>
</evidence>
<keyword evidence="4" id="KW-1185">Reference proteome</keyword>
<keyword evidence="3" id="KW-0808">Transferase</keyword>
<protein>
    <submittedName>
        <fullName evidence="3">Ubiquinone/menaquinone biosynthesis C-methylase UbiE</fullName>
    </submittedName>
</protein>
<accession>A0A1I5JN64</accession>
<dbReference type="SUPFAM" id="SSF53335">
    <property type="entry name" value="S-adenosyl-L-methionine-dependent methyltransferases"/>
    <property type="match status" value="1"/>
</dbReference>
<evidence type="ECO:0000256" key="1">
    <source>
        <dbReference type="SAM" id="MobiDB-lite"/>
    </source>
</evidence>
<dbReference type="Pfam" id="PF08241">
    <property type="entry name" value="Methyltransf_11"/>
    <property type="match status" value="1"/>
</dbReference>
<dbReference type="EMBL" id="FOVH01000009">
    <property type="protein sequence ID" value="SFO73983.1"/>
    <property type="molecule type" value="Genomic_DNA"/>
</dbReference>
<dbReference type="Gene3D" id="3.40.50.150">
    <property type="entry name" value="Vaccinia Virus protein VP39"/>
    <property type="match status" value="1"/>
</dbReference>
<feature type="region of interest" description="Disordered" evidence="1">
    <location>
        <begin position="213"/>
        <end position="233"/>
    </location>
</feature>
<organism evidence="3 4">
    <name type="scientific">Actinomadura madurae</name>
    <dbReference type="NCBI Taxonomy" id="1993"/>
    <lineage>
        <taxon>Bacteria</taxon>
        <taxon>Bacillati</taxon>
        <taxon>Actinomycetota</taxon>
        <taxon>Actinomycetes</taxon>
        <taxon>Streptosporangiales</taxon>
        <taxon>Thermomonosporaceae</taxon>
        <taxon>Actinomadura</taxon>
    </lineage>
</organism>
<dbReference type="STRING" id="1993.SAMN04489713_10969"/>
<sequence length="233" mass="25325">MDRSSTPAAPRRQGHPLFARMYARLAPAMESGGVTMYRRELLTGIAGRVLEVGAGTGANFAHYPPQVTDVVAVEPEPRLRALAERAAPDAPVPVTVIDGVAEHLAAPDAAFDAVVACLVLCSIGDRDAALAEMYRVLRPGGRLHVFEHVSAETSALRRAQRMLDATVWPLLNGGCHLATNTDTAIDRAGFTHRRLRRVNWPETRRRLPFTPHILGTATRPDAHPTVPDRQGRS</sequence>
<dbReference type="PANTHER" id="PTHR45036">
    <property type="entry name" value="METHYLTRANSFERASE LIKE 7B"/>
    <property type="match status" value="1"/>
</dbReference>
<dbReference type="CDD" id="cd02440">
    <property type="entry name" value="AdoMet_MTases"/>
    <property type="match status" value="1"/>
</dbReference>
<evidence type="ECO:0000313" key="3">
    <source>
        <dbReference type="EMBL" id="SFO73983.1"/>
    </source>
</evidence>
<dbReference type="InterPro" id="IPR029063">
    <property type="entry name" value="SAM-dependent_MTases_sf"/>
</dbReference>
<dbReference type="InParanoid" id="A0A1I5JN64"/>
<dbReference type="FunCoup" id="A0A1I5JN64">
    <property type="interactions" value="35"/>
</dbReference>
<dbReference type="Proteomes" id="UP000183413">
    <property type="component" value="Unassembled WGS sequence"/>
</dbReference>
<name>A0A1I5JN64_9ACTN</name>
<keyword evidence="3" id="KW-0830">Ubiquinone</keyword>